<dbReference type="Pfam" id="PF19652">
    <property type="entry name" value="DUF6155"/>
    <property type="match status" value="1"/>
</dbReference>
<dbReference type="InterPro" id="IPR046153">
    <property type="entry name" value="DUF6155"/>
</dbReference>
<dbReference type="RefSeq" id="WP_377567316.1">
    <property type="nucleotide sequence ID" value="NZ_JBHTJZ010000059.1"/>
</dbReference>
<dbReference type="EMBL" id="JBHTJZ010000059">
    <property type="protein sequence ID" value="MFD0961595.1"/>
    <property type="molecule type" value="Genomic_DNA"/>
</dbReference>
<reference evidence="2" key="1">
    <citation type="journal article" date="2019" name="Int. J. Syst. Evol. Microbiol.">
        <title>The Global Catalogue of Microorganisms (GCM) 10K type strain sequencing project: providing services to taxonomists for standard genome sequencing and annotation.</title>
        <authorList>
            <consortium name="The Broad Institute Genomics Platform"/>
            <consortium name="The Broad Institute Genome Sequencing Center for Infectious Disease"/>
            <person name="Wu L."/>
            <person name="Ma J."/>
        </authorList>
    </citation>
    <scope>NUCLEOTIDE SEQUENCE [LARGE SCALE GENOMIC DNA]</scope>
    <source>
        <strain evidence="2">CCUG 59129</strain>
    </source>
</reference>
<sequence length="189" mass="21704">MSQSTLKEGKKKPSIPEIKKALKQYEKDALITMLVDCYKSSKDVKNYIHVLLHPEDATQELYENARKQIENEFFPLKGYGKLRLAKAKSAISEFKKLSNDELRTLDLMIYYVEQGVDFTVTYGDISEAFYSSMESMYTSVLNKIGDSVSKRALFNARLLKIVNDTDGIGWGFHDYLAGEYYEWASSEED</sequence>
<accession>A0ABW3HWE8</accession>
<gene>
    <name evidence="1" type="ORF">ACFQ2I_19790</name>
</gene>
<evidence type="ECO:0000313" key="2">
    <source>
        <dbReference type="Proteomes" id="UP001596989"/>
    </source>
</evidence>
<name>A0ABW3HWE8_9BACL</name>
<protein>
    <submittedName>
        <fullName evidence="1">DUF6155 family protein</fullName>
    </submittedName>
</protein>
<proteinExistence type="predicted"/>
<keyword evidence="2" id="KW-1185">Reference proteome</keyword>
<comment type="caution">
    <text evidence="1">The sequence shown here is derived from an EMBL/GenBank/DDBJ whole genome shotgun (WGS) entry which is preliminary data.</text>
</comment>
<dbReference type="Proteomes" id="UP001596989">
    <property type="component" value="Unassembled WGS sequence"/>
</dbReference>
<organism evidence="1 2">
    <name type="scientific">Paenibacillus chungangensis</name>
    <dbReference type="NCBI Taxonomy" id="696535"/>
    <lineage>
        <taxon>Bacteria</taxon>
        <taxon>Bacillati</taxon>
        <taxon>Bacillota</taxon>
        <taxon>Bacilli</taxon>
        <taxon>Bacillales</taxon>
        <taxon>Paenibacillaceae</taxon>
        <taxon>Paenibacillus</taxon>
    </lineage>
</organism>
<evidence type="ECO:0000313" key="1">
    <source>
        <dbReference type="EMBL" id="MFD0961595.1"/>
    </source>
</evidence>